<reference evidence="1" key="1">
    <citation type="submission" date="2022-06" db="EMBL/GenBank/DDBJ databases">
        <title>Phylogenomic reconstructions and comparative analyses of Kickxellomycotina fungi.</title>
        <authorList>
            <person name="Reynolds N.K."/>
            <person name="Stajich J.E."/>
            <person name="Barry K."/>
            <person name="Grigoriev I.V."/>
            <person name="Crous P."/>
            <person name="Smith M.E."/>
        </authorList>
    </citation>
    <scope>NUCLEOTIDE SEQUENCE</scope>
    <source>
        <strain evidence="1">RSA 2271</strain>
    </source>
</reference>
<keyword evidence="2" id="KW-1185">Reference proteome</keyword>
<protein>
    <submittedName>
        <fullName evidence="1">Uncharacterized protein</fullName>
    </submittedName>
</protein>
<comment type="caution">
    <text evidence="1">The sequence shown here is derived from an EMBL/GenBank/DDBJ whole genome shotgun (WGS) entry which is preliminary data.</text>
</comment>
<evidence type="ECO:0000313" key="1">
    <source>
        <dbReference type="EMBL" id="KAJ1673018.1"/>
    </source>
</evidence>
<accession>A0ACC1H989</accession>
<dbReference type="Proteomes" id="UP001145114">
    <property type="component" value="Unassembled WGS sequence"/>
</dbReference>
<dbReference type="EMBL" id="JAMZIH010007500">
    <property type="protein sequence ID" value="KAJ1673018.1"/>
    <property type="molecule type" value="Genomic_DNA"/>
</dbReference>
<gene>
    <name evidence="1" type="ORF">EV182_006043</name>
</gene>
<proteinExistence type="predicted"/>
<organism evidence="1 2">
    <name type="scientific">Spiromyces aspiralis</name>
    <dbReference type="NCBI Taxonomy" id="68401"/>
    <lineage>
        <taxon>Eukaryota</taxon>
        <taxon>Fungi</taxon>
        <taxon>Fungi incertae sedis</taxon>
        <taxon>Zoopagomycota</taxon>
        <taxon>Kickxellomycotina</taxon>
        <taxon>Kickxellomycetes</taxon>
        <taxon>Kickxellales</taxon>
        <taxon>Kickxellaceae</taxon>
        <taxon>Spiromyces</taxon>
    </lineage>
</organism>
<name>A0ACC1H989_9FUNG</name>
<sequence length="133" mass="13803">MALSPIKATTISASSTAEATSKTPRKLLGSSAAHLNRAAASTSRKLATAALQSVPESSLSSQLPDHTVNASKYDPPISAPPSNVSIEDAVKFLPKMKRRPKSTSETGTNPPASVANSNSLRVASARVEKPVPR</sequence>
<feature type="non-terminal residue" evidence="1">
    <location>
        <position position="133"/>
    </location>
</feature>
<evidence type="ECO:0000313" key="2">
    <source>
        <dbReference type="Proteomes" id="UP001145114"/>
    </source>
</evidence>